<reference evidence="1" key="1">
    <citation type="journal article" date="2015" name="Nature">
        <title>Complex archaea that bridge the gap between prokaryotes and eukaryotes.</title>
        <authorList>
            <person name="Spang A."/>
            <person name="Saw J.H."/>
            <person name="Jorgensen S.L."/>
            <person name="Zaremba-Niedzwiedzka K."/>
            <person name="Martijn J."/>
            <person name="Lind A.E."/>
            <person name="van Eijk R."/>
            <person name="Schleper C."/>
            <person name="Guy L."/>
            <person name="Ettema T.J."/>
        </authorList>
    </citation>
    <scope>NUCLEOTIDE SEQUENCE</scope>
</reference>
<sequence length="88" mass="9986">MEIPILLGSNPKIANPVEWIPIRFNEWVSRVEGLENSKLVLYSKDPNTKVTLTLSLNGQVFYGPCLVRAEFVKRGTERAVSIFAEEHK</sequence>
<accession>A0A0F8XLN1</accession>
<name>A0A0F8XLN1_9ZZZZ</name>
<dbReference type="AlphaFoldDB" id="A0A0F8XLN1"/>
<comment type="caution">
    <text evidence="1">The sequence shown here is derived from an EMBL/GenBank/DDBJ whole genome shotgun (WGS) entry which is preliminary data.</text>
</comment>
<proteinExistence type="predicted"/>
<organism evidence="1">
    <name type="scientific">marine sediment metagenome</name>
    <dbReference type="NCBI Taxonomy" id="412755"/>
    <lineage>
        <taxon>unclassified sequences</taxon>
        <taxon>metagenomes</taxon>
        <taxon>ecological metagenomes</taxon>
    </lineage>
</organism>
<dbReference type="EMBL" id="LAZR01058401">
    <property type="protein sequence ID" value="KKK69972.1"/>
    <property type="molecule type" value="Genomic_DNA"/>
</dbReference>
<protein>
    <submittedName>
        <fullName evidence="1">Uncharacterized protein</fullName>
    </submittedName>
</protein>
<gene>
    <name evidence="1" type="ORF">LCGC14_2928710</name>
</gene>
<evidence type="ECO:0000313" key="1">
    <source>
        <dbReference type="EMBL" id="KKK69972.1"/>
    </source>
</evidence>